<name>A0AAT9HLU6_9ACTN</name>
<keyword evidence="1" id="KW-0472">Membrane</keyword>
<evidence type="ECO:0000313" key="2">
    <source>
        <dbReference type="EMBL" id="BFO18306.1"/>
    </source>
</evidence>
<keyword evidence="1" id="KW-1133">Transmembrane helix</keyword>
<accession>A0AAT9HLU6</accession>
<organism evidence="2">
    <name type="scientific">Streptomyces haneummycinicus</name>
    <dbReference type="NCBI Taxonomy" id="3074435"/>
    <lineage>
        <taxon>Bacteria</taxon>
        <taxon>Bacillati</taxon>
        <taxon>Actinomycetota</taxon>
        <taxon>Actinomycetes</taxon>
        <taxon>Kitasatosporales</taxon>
        <taxon>Streptomycetaceae</taxon>
        <taxon>Streptomyces</taxon>
    </lineage>
</organism>
<feature type="transmembrane region" description="Helical" evidence="1">
    <location>
        <begin position="12"/>
        <end position="33"/>
    </location>
</feature>
<protein>
    <submittedName>
        <fullName evidence="2">Uncharacterized protein</fullName>
    </submittedName>
</protein>
<keyword evidence="1" id="KW-0812">Transmembrane</keyword>
<gene>
    <name evidence="2" type="ORF">SHKM778_46940</name>
</gene>
<reference evidence="2" key="1">
    <citation type="submission" date="2024-06" db="EMBL/GenBank/DDBJ databases">
        <authorList>
            <consortium name="consrtm"/>
            <person name="Uemura M."/>
            <person name="Terahara T."/>
        </authorList>
    </citation>
    <scope>NUCLEOTIDE SEQUENCE</scope>
    <source>
        <strain evidence="2">KM77-8</strain>
    </source>
</reference>
<dbReference type="EMBL" id="AP035768">
    <property type="protein sequence ID" value="BFO18306.1"/>
    <property type="molecule type" value="Genomic_DNA"/>
</dbReference>
<proteinExistence type="predicted"/>
<feature type="transmembrane region" description="Helical" evidence="1">
    <location>
        <begin position="39"/>
        <end position="57"/>
    </location>
</feature>
<dbReference type="AlphaFoldDB" id="A0AAT9HLU6"/>
<reference evidence="2" key="2">
    <citation type="submission" date="2024-07" db="EMBL/GenBank/DDBJ databases">
        <title>Streptomyces haneummycinica sp. nov., a new antibiotic-producing actinobacterium isolated from marine sediment.</title>
        <authorList>
            <person name="Uemura M."/>
            <person name="Hamada M."/>
            <person name="Hirano S."/>
            <person name="Kobayashi K."/>
            <person name="Ohshiro T."/>
            <person name="Kobayashi T."/>
            <person name="Terahara T."/>
        </authorList>
    </citation>
    <scope>NUCLEOTIDE SEQUENCE</scope>
    <source>
        <strain evidence="2">KM77-8</strain>
    </source>
</reference>
<sequence>MENRVDRPLLTLRTALIFLLAALSGVAAGMLTWLAGEGVARGVLAGLAVTALSIPFFDRLLASGTGEACGEAHDHG</sequence>
<evidence type="ECO:0000256" key="1">
    <source>
        <dbReference type="SAM" id="Phobius"/>
    </source>
</evidence>